<evidence type="ECO:0000313" key="9">
    <source>
        <dbReference type="Proteomes" id="UP001500840"/>
    </source>
</evidence>
<comment type="similarity">
    <text evidence="1">Belongs to the sigma-70 factor family. ECF subfamily.</text>
</comment>
<evidence type="ECO:0000256" key="3">
    <source>
        <dbReference type="ARBA" id="ARBA00023082"/>
    </source>
</evidence>
<keyword evidence="9" id="KW-1185">Reference proteome</keyword>
<keyword evidence="3" id="KW-0731">Sigma factor</keyword>
<dbReference type="InterPro" id="IPR013324">
    <property type="entry name" value="RNA_pol_sigma_r3/r4-like"/>
</dbReference>
<dbReference type="PANTHER" id="PTHR43133">
    <property type="entry name" value="RNA POLYMERASE ECF-TYPE SIGMA FACTO"/>
    <property type="match status" value="1"/>
</dbReference>
<evidence type="ECO:0000256" key="2">
    <source>
        <dbReference type="ARBA" id="ARBA00023015"/>
    </source>
</evidence>
<keyword evidence="2" id="KW-0805">Transcription regulation</keyword>
<evidence type="ECO:0000259" key="6">
    <source>
        <dbReference type="Pfam" id="PF04542"/>
    </source>
</evidence>
<organism evidence="8 9">
    <name type="scientific">Novipirellula rosea</name>
    <dbReference type="NCBI Taxonomy" id="1031540"/>
    <lineage>
        <taxon>Bacteria</taxon>
        <taxon>Pseudomonadati</taxon>
        <taxon>Planctomycetota</taxon>
        <taxon>Planctomycetia</taxon>
        <taxon>Pirellulales</taxon>
        <taxon>Pirellulaceae</taxon>
        <taxon>Novipirellula</taxon>
    </lineage>
</organism>
<dbReference type="InterPro" id="IPR036388">
    <property type="entry name" value="WH-like_DNA-bd_sf"/>
</dbReference>
<evidence type="ECO:0000256" key="4">
    <source>
        <dbReference type="ARBA" id="ARBA00023125"/>
    </source>
</evidence>
<dbReference type="EMBL" id="BAABGA010000022">
    <property type="protein sequence ID" value="GAA4451094.1"/>
    <property type="molecule type" value="Genomic_DNA"/>
</dbReference>
<evidence type="ECO:0000256" key="1">
    <source>
        <dbReference type="ARBA" id="ARBA00010641"/>
    </source>
</evidence>
<feature type="domain" description="RNA polymerase sigma-70 region 2" evidence="6">
    <location>
        <begin position="29"/>
        <end position="86"/>
    </location>
</feature>
<dbReference type="InterPro" id="IPR039425">
    <property type="entry name" value="RNA_pol_sigma-70-like"/>
</dbReference>
<gene>
    <name evidence="8" type="primary">sbrI</name>
    <name evidence="8" type="ORF">GCM10023156_18260</name>
</gene>
<comment type="caution">
    <text evidence="8">The sequence shown here is derived from an EMBL/GenBank/DDBJ whole genome shotgun (WGS) entry which is preliminary data.</text>
</comment>
<dbReference type="Pfam" id="PF04542">
    <property type="entry name" value="Sigma70_r2"/>
    <property type="match status" value="1"/>
</dbReference>
<feature type="domain" description="RNA polymerase sigma factor 70 region 4 type 2" evidence="7">
    <location>
        <begin position="122"/>
        <end position="171"/>
    </location>
</feature>
<dbReference type="NCBIfam" id="TIGR02937">
    <property type="entry name" value="sigma70-ECF"/>
    <property type="match status" value="1"/>
</dbReference>
<reference evidence="9" key="1">
    <citation type="journal article" date="2019" name="Int. J. Syst. Evol. Microbiol.">
        <title>The Global Catalogue of Microorganisms (GCM) 10K type strain sequencing project: providing services to taxonomists for standard genome sequencing and annotation.</title>
        <authorList>
            <consortium name="The Broad Institute Genomics Platform"/>
            <consortium name="The Broad Institute Genome Sequencing Center for Infectious Disease"/>
            <person name="Wu L."/>
            <person name="Ma J."/>
        </authorList>
    </citation>
    <scope>NUCLEOTIDE SEQUENCE [LARGE SCALE GENOMIC DNA]</scope>
    <source>
        <strain evidence="9">JCM 17759</strain>
    </source>
</reference>
<evidence type="ECO:0000256" key="5">
    <source>
        <dbReference type="ARBA" id="ARBA00023163"/>
    </source>
</evidence>
<dbReference type="InterPro" id="IPR013249">
    <property type="entry name" value="RNA_pol_sigma70_r4_t2"/>
</dbReference>
<dbReference type="Pfam" id="PF08281">
    <property type="entry name" value="Sigma70_r4_2"/>
    <property type="match status" value="1"/>
</dbReference>
<accession>A0ABP8MLE5</accession>
<dbReference type="SUPFAM" id="SSF88946">
    <property type="entry name" value="Sigma2 domain of RNA polymerase sigma factors"/>
    <property type="match status" value="1"/>
</dbReference>
<dbReference type="CDD" id="cd06171">
    <property type="entry name" value="Sigma70_r4"/>
    <property type="match status" value="1"/>
</dbReference>
<proteinExistence type="inferred from homology"/>
<dbReference type="Gene3D" id="1.10.10.10">
    <property type="entry name" value="Winged helix-like DNA-binding domain superfamily/Winged helix DNA-binding domain"/>
    <property type="match status" value="1"/>
</dbReference>
<keyword evidence="4" id="KW-0238">DNA-binding</keyword>
<keyword evidence="5" id="KW-0804">Transcription</keyword>
<protein>
    <submittedName>
        <fullName evidence="8">ECF family RNA polymerase sigma factor SbrI</fullName>
    </submittedName>
</protein>
<dbReference type="PANTHER" id="PTHR43133:SF8">
    <property type="entry name" value="RNA POLYMERASE SIGMA FACTOR HI_1459-RELATED"/>
    <property type="match status" value="1"/>
</dbReference>
<sequence length="180" mass="20746">MESTPASSDDTLDPRLRSRLEAQFADAHGELIGTLFYLVGNREDARDALQETFLKCWRHRQQMDQVSNLRAWVFRIALNTGRDCRKAAWNRRRQPILEETEMVSTADSPDAALLRDEQLSVLQAQVLRLREEEREVFLLRQNGDMTYEQIAEAMSLPIGTVKTRMRIAIRQLRESVGGQS</sequence>
<evidence type="ECO:0000259" key="7">
    <source>
        <dbReference type="Pfam" id="PF08281"/>
    </source>
</evidence>
<dbReference type="RefSeq" id="WP_339946187.1">
    <property type="nucleotide sequence ID" value="NZ_BAABGA010000022.1"/>
</dbReference>
<dbReference type="Gene3D" id="1.10.1740.10">
    <property type="match status" value="1"/>
</dbReference>
<evidence type="ECO:0000313" key="8">
    <source>
        <dbReference type="EMBL" id="GAA4451094.1"/>
    </source>
</evidence>
<dbReference type="InterPro" id="IPR007627">
    <property type="entry name" value="RNA_pol_sigma70_r2"/>
</dbReference>
<dbReference type="InterPro" id="IPR014284">
    <property type="entry name" value="RNA_pol_sigma-70_dom"/>
</dbReference>
<dbReference type="Proteomes" id="UP001500840">
    <property type="component" value="Unassembled WGS sequence"/>
</dbReference>
<dbReference type="SUPFAM" id="SSF88659">
    <property type="entry name" value="Sigma3 and sigma4 domains of RNA polymerase sigma factors"/>
    <property type="match status" value="1"/>
</dbReference>
<dbReference type="InterPro" id="IPR013325">
    <property type="entry name" value="RNA_pol_sigma_r2"/>
</dbReference>
<name>A0ABP8MLE5_9BACT</name>